<feature type="non-terminal residue" evidence="3">
    <location>
        <position position="428"/>
    </location>
</feature>
<comment type="caution">
    <text evidence="3">The sequence shown here is derived from an EMBL/GenBank/DDBJ whole genome shotgun (WGS) entry which is preliminary data.</text>
</comment>
<comment type="similarity">
    <text evidence="1 2">Belongs to the serpin family.</text>
</comment>
<evidence type="ECO:0000256" key="1">
    <source>
        <dbReference type="ARBA" id="ARBA00009500"/>
    </source>
</evidence>
<dbReference type="SMART" id="SM00093">
    <property type="entry name" value="SERPIN"/>
    <property type="match status" value="1"/>
</dbReference>
<dbReference type="InterPro" id="IPR036186">
    <property type="entry name" value="Serpin_sf"/>
</dbReference>
<dbReference type="InterPro" id="IPR000215">
    <property type="entry name" value="Serpin_fam"/>
</dbReference>
<evidence type="ECO:0000256" key="2">
    <source>
        <dbReference type="RuleBase" id="RU000411"/>
    </source>
</evidence>
<organism evidence="3 4">
    <name type="scientific">Owenia fusiformis</name>
    <name type="common">Polychaete worm</name>
    <dbReference type="NCBI Taxonomy" id="6347"/>
    <lineage>
        <taxon>Eukaryota</taxon>
        <taxon>Metazoa</taxon>
        <taxon>Spiralia</taxon>
        <taxon>Lophotrochozoa</taxon>
        <taxon>Annelida</taxon>
        <taxon>Polychaeta</taxon>
        <taxon>Sedentaria</taxon>
        <taxon>Canalipalpata</taxon>
        <taxon>Sabellida</taxon>
        <taxon>Oweniida</taxon>
        <taxon>Oweniidae</taxon>
        <taxon>Owenia</taxon>
    </lineage>
</organism>
<dbReference type="GO" id="GO:0004867">
    <property type="term" value="F:serine-type endopeptidase inhibitor activity"/>
    <property type="evidence" value="ECO:0007669"/>
    <property type="project" value="InterPro"/>
</dbReference>
<evidence type="ECO:0000313" key="4">
    <source>
        <dbReference type="Proteomes" id="UP000749559"/>
    </source>
</evidence>
<dbReference type="OrthoDB" id="671595at2759"/>
<dbReference type="InterPro" id="IPR042178">
    <property type="entry name" value="Serpin_sf_1"/>
</dbReference>
<dbReference type="Pfam" id="PF00079">
    <property type="entry name" value="Serpin"/>
    <property type="match status" value="1"/>
</dbReference>
<evidence type="ECO:0000313" key="3">
    <source>
        <dbReference type="EMBL" id="CAH1778206.1"/>
    </source>
</evidence>
<protein>
    <submittedName>
        <fullName evidence="3">Uncharacterized protein</fullName>
    </submittedName>
</protein>
<dbReference type="SUPFAM" id="SSF56574">
    <property type="entry name" value="Serpins"/>
    <property type="match status" value="1"/>
</dbReference>
<sequence>VFIIEVLSLNKKRNRIQFLFLYGNMWTSAIFLALFVGGTIGAPRSLPPLQSLGKSTTEFAFDFYRHLIAADKNTNVFVSPISISTVLSMTMLGARNATHTQMQDALCVGDLGDMVHELYQEFGNRMDKANKNLTLKAANRLFGQTGFQFLKQYLDDSLRYYNSPLKQLNFNTDPEGSRKYINNWVFKETDNKIKNLLPPKSINPSTKLVLTNAIYFQGNWHYRFNKTLTKPNDFFLMGNVNKKVNVSMMSLHTSLWRGYIPEMSCQIVELPYSGNNTAMYILLPDDLDGIGKIETHLKNTSIIEEGIKRSENRSITLLMPRFNLTQQYDLRSTLSAMGMRDLFTPMADLSGIDGRRDLFISSFVHKAWVDVNENGTSAAGATAAITPTGIAPFKVDRPFIFFIRDRMSGAILFLGKIMCPPGFENQCK</sequence>
<dbReference type="InterPro" id="IPR023796">
    <property type="entry name" value="Serpin_dom"/>
</dbReference>
<dbReference type="PANTHER" id="PTHR11461:SF211">
    <property type="entry name" value="GH10112P-RELATED"/>
    <property type="match status" value="1"/>
</dbReference>
<dbReference type="InterPro" id="IPR042185">
    <property type="entry name" value="Serpin_sf_2"/>
</dbReference>
<dbReference type="GO" id="GO:0005615">
    <property type="term" value="C:extracellular space"/>
    <property type="evidence" value="ECO:0007669"/>
    <property type="project" value="InterPro"/>
</dbReference>
<accession>A0A8J1TIY7</accession>
<keyword evidence="4" id="KW-1185">Reference proteome</keyword>
<dbReference type="Gene3D" id="3.30.497.10">
    <property type="entry name" value="Antithrombin, subunit I, domain 2"/>
    <property type="match status" value="1"/>
</dbReference>
<dbReference type="EMBL" id="CAIIXF020000002">
    <property type="protein sequence ID" value="CAH1778206.1"/>
    <property type="molecule type" value="Genomic_DNA"/>
</dbReference>
<dbReference type="Gene3D" id="2.30.39.10">
    <property type="entry name" value="Alpha-1-antitrypsin, domain 1"/>
    <property type="match status" value="1"/>
</dbReference>
<dbReference type="CDD" id="cd19590">
    <property type="entry name" value="serpin_thermopin-like"/>
    <property type="match status" value="1"/>
</dbReference>
<dbReference type="InterPro" id="IPR023795">
    <property type="entry name" value="Serpin_CS"/>
</dbReference>
<dbReference type="AlphaFoldDB" id="A0A8J1TIY7"/>
<dbReference type="PANTHER" id="PTHR11461">
    <property type="entry name" value="SERINE PROTEASE INHIBITOR, SERPIN"/>
    <property type="match status" value="1"/>
</dbReference>
<proteinExistence type="inferred from homology"/>
<gene>
    <name evidence="3" type="ORF">OFUS_LOCUS5162</name>
</gene>
<dbReference type="PROSITE" id="PS00284">
    <property type="entry name" value="SERPIN"/>
    <property type="match status" value="1"/>
</dbReference>
<dbReference type="Proteomes" id="UP000749559">
    <property type="component" value="Unassembled WGS sequence"/>
</dbReference>
<dbReference type="FunFam" id="3.30.497.10:FF:000001">
    <property type="entry name" value="Serine protease inhibitor"/>
    <property type="match status" value="1"/>
</dbReference>
<name>A0A8J1TIY7_OWEFU</name>
<reference evidence="3" key="1">
    <citation type="submission" date="2022-03" db="EMBL/GenBank/DDBJ databases">
        <authorList>
            <person name="Martin C."/>
        </authorList>
    </citation>
    <scope>NUCLEOTIDE SEQUENCE</scope>
</reference>